<comment type="caution">
    <text evidence="3">The sequence shown here is derived from an EMBL/GenBank/DDBJ whole genome shotgun (WGS) entry which is preliminary data.</text>
</comment>
<feature type="compositionally biased region" description="Low complexity" evidence="1">
    <location>
        <begin position="172"/>
        <end position="191"/>
    </location>
</feature>
<evidence type="ECO:0000259" key="2">
    <source>
        <dbReference type="Pfam" id="PF00011"/>
    </source>
</evidence>
<dbReference type="EMBL" id="JARJCN010000001">
    <property type="protein sequence ID" value="KAJ7104104.1"/>
    <property type="molecule type" value="Genomic_DNA"/>
</dbReference>
<feature type="compositionally biased region" description="Basic and acidic residues" evidence="1">
    <location>
        <begin position="108"/>
        <end position="126"/>
    </location>
</feature>
<dbReference type="Gene3D" id="2.60.40.790">
    <property type="match status" value="1"/>
</dbReference>
<evidence type="ECO:0000313" key="4">
    <source>
        <dbReference type="Proteomes" id="UP001222325"/>
    </source>
</evidence>
<feature type="compositionally biased region" description="Basic and acidic residues" evidence="1">
    <location>
        <begin position="192"/>
        <end position="210"/>
    </location>
</feature>
<dbReference type="SUPFAM" id="SSF49764">
    <property type="entry name" value="HSP20-like chaperones"/>
    <property type="match status" value="1"/>
</dbReference>
<reference evidence="3" key="1">
    <citation type="submission" date="2023-03" db="EMBL/GenBank/DDBJ databases">
        <title>Massive genome expansion in bonnet fungi (Mycena s.s.) driven by repeated elements and novel gene families across ecological guilds.</title>
        <authorList>
            <consortium name="Lawrence Berkeley National Laboratory"/>
            <person name="Harder C.B."/>
            <person name="Miyauchi S."/>
            <person name="Viragh M."/>
            <person name="Kuo A."/>
            <person name="Thoen E."/>
            <person name="Andreopoulos B."/>
            <person name="Lu D."/>
            <person name="Skrede I."/>
            <person name="Drula E."/>
            <person name="Henrissat B."/>
            <person name="Morin E."/>
            <person name="Kohler A."/>
            <person name="Barry K."/>
            <person name="LaButti K."/>
            <person name="Morin E."/>
            <person name="Salamov A."/>
            <person name="Lipzen A."/>
            <person name="Mereny Z."/>
            <person name="Hegedus B."/>
            <person name="Baldrian P."/>
            <person name="Stursova M."/>
            <person name="Weitz H."/>
            <person name="Taylor A."/>
            <person name="Grigoriev I.V."/>
            <person name="Nagy L.G."/>
            <person name="Martin F."/>
            <person name="Kauserud H."/>
        </authorList>
    </citation>
    <scope>NUCLEOTIDE SEQUENCE</scope>
    <source>
        <strain evidence="3">CBHHK173m</strain>
    </source>
</reference>
<gene>
    <name evidence="3" type="ORF">B0H15DRAFT_808492</name>
</gene>
<dbReference type="Proteomes" id="UP001222325">
    <property type="component" value="Unassembled WGS sequence"/>
</dbReference>
<organism evidence="3 4">
    <name type="scientific">Mycena belliarum</name>
    <dbReference type="NCBI Taxonomy" id="1033014"/>
    <lineage>
        <taxon>Eukaryota</taxon>
        <taxon>Fungi</taxon>
        <taxon>Dikarya</taxon>
        <taxon>Basidiomycota</taxon>
        <taxon>Agaricomycotina</taxon>
        <taxon>Agaricomycetes</taxon>
        <taxon>Agaricomycetidae</taxon>
        <taxon>Agaricales</taxon>
        <taxon>Marasmiineae</taxon>
        <taxon>Mycenaceae</taxon>
        <taxon>Mycena</taxon>
    </lineage>
</organism>
<keyword evidence="4" id="KW-1185">Reference proteome</keyword>
<sequence length="329" mass="36662">MASQPSRIDVTVLPAPATKAIPRRVTSPITPATTCVTGLVFPSPVESVPLEPPPAKPRPLRRTSRLALSPPSSSKRDFVEISPDVTNPPQLDDAAALDDLWNSLRVEKELKMNKERPKVKSLEEYKPTPTIGDVLRTPSPRLRTPSPRLRPPSPQPSPRSKISDRPPIHELPAPNAPRAPSVPSAPTASARTPEKRSLLDDVLSTDRDSFFRTPSPAKAPKKKKSITAFRPSPEKNYVVAIFDLRGVDKDDIRVTYRRDHIMVSWEKWEVEDWEEEDCIARRTVERVYHRVIPLAEGTKFSSIYATMKGEDLLLRYPLVGANGSRSGES</sequence>
<feature type="region of interest" description="Disordered" evidence="1">
    <location>
        <begin position="42"/>
        <end position="93"/>
    </location>
</feature>
<proteinExistence type="predicted"/>
<dbReference type="InterPro" id="IPR002068">
    <property type="entry name" value="A-crystallin/Hsp20_dom"/>
</dbReference>
<evidence type="ECO:0000256" key="1">
    <source>
        <dbReference type="SAM" id="MobiDB-lite"/>
    </source>
</evidence>
<dbReference type="AlphaFoldDB" id="A0AAD6UIZ6"/>
<evidence type="ECO:0000313" key="3">
    <source>
        <dbReference type="EMBL" id="KAJ7104104.1"/>
    </source>
</evidence>
<protein>
    <recommendedName>
        <fullName evidence="2">SHSP domain-containing protein</fullName>
    </recommendedName>
</protein>
<dbReference type="InterPro" id="IPR008978">
    <property type="entry name" value="HSP20-like_chaperone"/>
</dbReference>
<feature type="domain" description="SHSP" evidence="2">
    <location>
        <begin position="235"/>
        <end position="308"/>
    </location>
</feature>
<feature type="compositionally biased region" description="Pro residues" evidence="1">
    <location>
        <begin position="148"/>
        <end position="157"/>
    </location>
</feature>
<accession>A0AAD6UIZ6</accession>
<feature type="region of interest" description="Disordered" evidence="1">
    <location>
        <begin position="108"/>
        <end position="224"/>
    </location>
</feature>
<dbReference type="Pfam" id="PF00011">
    <property type="entry name" value="HSP20"/>
    <property type="match status" value="1"/>
</dbReference>
<name>A0AAD6UIZ6_9AGAR</name>
<dbReference type="CDD" id="cd06464">
    <property type="entry name" value="ACD_sHsps-like"/>
    <property type="match status" value="1"/>
</dbReference>
<feature type="compositionally biased region" description="Low complexity" evidence="1">
    <location>
        <begin position="135"/>
        <end position="147"/>
    </location>
</feature>